<evidence type="ECO:0000313" key="6">
    <source>
        <dbReference type="EMBL" id="ODQ80035.1"/>
    </source>
</evidence>
<evidence type="ECO:0000256" key="3">
    <source>
        <dbReference type="PIRSR" id="PIRSR000097-2"/>
    </source>
</evidence>
<organism evidence="6 7">
    <name type="scientific">Babjeviella inositovora NRRL Y-12698</name>
    <dbReference type="NCBI Taxonomy" id="984486"/>
    <lineage>
        <taxon>Eukaryota</taxon>
        <taxon>Fungi</taxon>
        <taxon>Dikarya</taxon>
        <taxon>Ascomycota</taxon>
        <taxon>Saccharomycotina</taxon>
        <taxon>Pichiomycetes</taxon>
        <taxon>Serinales incertae sedis</taxon>
        <taxon>Babjeviella</taxon>
    </lineage>
</organism>
<dbReference type="InterPro" id="IPR020471">
    <property type="entry name" value="AKR"/>
</dbReference>
<evidence type="ECO:0000259" key="5">
    <source>
        <dbReference type="Pfam" id="PF00248"/>
    </source>
</evidence>
<evidence type="ECO:0000256" key="1">
    <source>
        <dbReference type="ARBA" id="ARBA00023002"/>
    </source>
</evidence>
<evidence type="ECO:0000256" key="4">
    <source>
        <dbReference type="PIRSR" id="PIRSR000097-3"/>
    </source>
</evidence>
<protein>
    <recommendedName>
        <fullName evidence="5">NADP-dependent oxidoreductase domain-containing protein</fullName>
    </recommendedName>
</protein>
<dbReference type="OrthoDB" id="416253at2759"/>
<proteinExistence type="predicted"/>
<evidence type="ECO:0000313" key="7">
    <source>
        <dbReference type="Proteomes" id="UP000094336"/>
    </source>
</evidence>
<dbReference type="PRINTS" id="PR00069">
    <property type="entry name" value="ALDKETRDTASE"/>
</dbReference>
<dbReference type="AlphaFoldDB" id="A0A1E3QQS2"/>
<reference evidence="7" key="1">
    <citation type="submission" date="2016-05" db="EMBL/GenBank/DDBJ databases">
        <title>Comparative genomics of biotechnologically important yeasts.</title>
        <authorList>
            <consortium name="DOE Joint Genome Institute"/>
            <person name="Riley R."/>
            <person name="Haridas S."/>
            <person name="Wolfe K.H."/>
            <person name="Lopes M.R."/>
            <person name="Hittinger C.T."/>
            <person name="Goker M."/>
            <person name="Salamov A."/>
            <person name="Wisecaver J."/>
            <person name="Long T.M."/>
            <person name="Aerts A.L."/>
            <person name="Barry K."/>
            <person name="Choi C."/>
            <person name="Clum A."/>
            <person name="Coughlan A.Y."/>
            <person name="Deshpande S."/>
            <person name="Douglass A.P."/>
            <person name="Hanson S.J."/>
            <person name="Klenk H.-P."/>
            <person name="Labutti K."/>
            <person name="Lapidus A."/>
            <person name="Lindquist E."/>
            <person name="Lipzen A."/>
            <person name="Meier-Kolthoff J.P."/>
            <person name="Ohm R.A."/>
            <person name="Otillar R.P."/>
            <person name="Pangilinan J."/>
            <person name="Peng Y."/>
            <person name="Rokas A."/>
            <person name="Rosa C.A."/>
            <person name="Scheuner C."/>
            <person name="Sibirny A.A."/>
            <person name="Slot J.C."/>
            <person name="Stielow J.B."/>
            <person name="Sun H."/>
            <person name="Kurtzman C.P."/>
            <person name="Blackwell M."/>
            <person name="Grigoriev I.V."/>
            <person name="Jeffries T.W."/>
        </authorList>
    </citation>
    <scope>NUCLEOTIDE SEQUENCE [LARGE SCALE GENOMIC DNA]</scope>
    <source>
        <strain evidence="7">NRRL Y-12698</strain>
    </source>
</reference>
<evidence type="ECO:0000256" key="2">
    <source>
        <dbReference type="PIRSR" id="PIRSR000097-1"/>
    </source>
</evidence>
<dbReference type="STRING" id="984486.A0A1E3QQS2"/>
<dbReference type="GO" id="GO:0016616">
    <property type="term" value="F:oxidoreductase activity, acting on the CH-OH group of donors, NAD or NADP as acceptor"/>
    <property type="evidence" value="ECO:0007669"/>
    <property type="project" value="UniProtKB-ARBA"/>
</dbReference>
<dbReference type="GeneID" id="30149616"/>
<dbReference type="PIRSF" id="PIRSF000097">
    <property type="entry name" value="AKR"/>
    <property type="match status" value="1"/>
</dbReference>
<dbReference type="Gene3D" id="3.20.20.100">
    <property type="entry name" value="NADP-dependent oxidoreductase domain"/>
    <property type="match status" value="1"/>
</dbReference>
<gene>
    <name evidence="6" type="ORF">BABINDRAFT_36288</name>
</gene>
<dbReference type="RefSeq" id="XP_018985363.1">
    <property type="nucleotide sequence ID" value="XM_019131763.1"/>
</dbReference>
<feature type="domain" description="NADP-dependent oxidoreductase" evidence="5">
    <location>
        <begin position="26"/>
        <end position="293"/>
    </location>
</feature>
<dbReference type="InterPro" id="IPR036812">
    <property type="entry name" value="NAD(P)_OxRdtase_dom_sf"/>
</dbReference>
<sequence>MAPAHTNKLLTDVSFTLNNGKKMPALGLGTANMGPHMAKTTEAVIAAIEAGYRHIDTARMYGSEEYVGAAIKDVIARGIVKREDLFITTKIWCTYFDNPAKCLDISLKALGLDYVDLLLQHWPLCMEGDEDGNSIKREDGTFVFNPNGSYIKFYQKMEDLYRTTDKARSLGVSNYSNAFLTELLKVARVKPVVNQIECHPRLPLKDIVEFDKSLDILITAYSPLGAAGAPNLKLPLVQELAQKYNVTGNEVLASYHVQSGRSVIPRSVNISRVKENIHLAPLTAEDLAGLDQIGIDEPHSVMMPEIWAKMIGFTTYTKSE</sequence>
<dbReference type="InterPro" id="IPR023210">
    <property type="entry name" value="NADP_OxRdtase_dom"/>
</dbReference>
<keyword evidence="1" id="KW-0560">Oxidoreductase</keyword>
<keyword evidence="7" id="KW-1185">Reference proteome</keyword>
<accession>A0A1E3QQS2</accession>
<dbReference type="EMBL" id="KV454431">
    <property type="protein sequence ID" value="ODQ80035.1"/>
    <property type="molecule type" value="Genomic_DNA"/>
</dbReference>
<name>A0A1E3QQS2_9ASCO</name>
<feature type="binding site" evidence="3">
    <location>
        <position position="121"/>
    </location>
    <ligand>
        <name>substrate</name>
    </ligand>
</feature>
<feature type="active site" description="Proton donor" evidence="2">
    <location>
        <position position="61"/>
    </location>
</feature>
<dbReference type="PROSITE" id="PS00798">
    <property type="entry name" value="ALDOKETO_REDUCTASE_1"/>
    <property type="match status" value="1"/>
</dbReference>
<dbReference type="PANTHER" id="PTHR11732">
    <property type="entry name" value="ALDO/KETO REDUCTASE"/>
    <property type="match status" value="1"/>
</dbReference>
<dbReference type="Pfam" id="PF00248">
    <property type="entry name" value="Aldo_ket_red"/>
    <property type="match status" value="1"/>
</dbReference>
<feature type="site" description="Lowers pKa of active site Tyr" evidence="4">
    <location>
        <position position="90"/>
    </location>
</feature>
<dbReference type="SUPFAM" id="SSF51430">
    <property type="entry name" value="NAD(P)-linked oxidoreductase"/>
    <property type="match status" value="1"/>
</dbReference>
<dbReference type="Proteomes" id="UP000094336">
    <property type="component" value="Unassembled WGS sequence"/>
</dbReference>
<dbReference type="InterPro" id="IPR018170">
    <property type="entry name" value="Aldo/ket_reductase_CS"/>
</dbReference>